<evidence type="ECO:0000313" key="2">
    <source>
        <dbReference type="EMBL" id="KXX76957.1"/>
    </source>
</evidence>
<dbReference type="OrthoDB" id="5404323at2759"/>
<dbReference type="STRING" id="100816.A0A175VZP7"/>
<gene>
    <name evidence="2" type="ORF">MMYC01_207610</name>
</gene>
<feature type="region of interest" description="Disordered" evidence="1">
    <location>
        <begin position="344"/>
        <end position="393"/>
    </location>
</feature>
<feature type="region of interest" description="Disordered" evidence="1">
    <location>
        <begin position="73"/>
        <end position="101"/>
    </location>
</feature>
<feature type="compositionally biased region" description="Low complexity" evidence="1">
    <location>
        <begin position="542"/>
        <end position="555"/>
    </location>
</feature>
<sequence length="740" mass="79664">MFLHAGASLHGHEYSSRPSASTVQATQNLRAPLLRSAFAPPKQRAVTIDSAAAPFLRQRSVSDYIPREPSPIVRFRVPQDGDDLPPTPATQEEPVSESELSDAALSIDGAITTRPAQRRRRHRAQRTSTTYCLGYPAPRIIGKTKVVQKVFLPRLLLQLQRVSEDGRLQPVLEVFPASRIAGPVVAPRLAKRFPAILGVKRHLGYDDIVLVRRDDHDLAGGGTESDNEESLERRNLLAVYSPLKHSDDAEIVLDDGSVWVAKPLANGSYDFIYTDSEGNTTTARWAKRHTVTISPTSAYPDASHPSAAPSHLRYTFSIINPLARRHPVMATLTPSILSVQDTYTSVSPSHNRHPPITRPIRSLSMTSSSPSLTSSTPSSPSKPPSLSTAADCESDSAIGILSVPGRDPTNYRTSHQIDNTTKMLITVTALWVALRSGWSQSYTPPRNNSSNSSSDHSFESTPAASTSATALYPPRANRSRRNTWTTRSRSSSTSEHWYGADSQSTTAIESSRLALGKRHSMPTQPRPHPQQLSMDKDREIETPTPTASRTSTPVSGVSTSMTRPRRATSTGAAFMQRHLREVSSTLSAPEGTAAGGADARLDASSPTPSSRPLSLPVQMPMPIVAPEPEAASASAFVSHAKPVSAATGLAPEKDRIMDRDRNGSKGCEAVTSLSSRQVALACLEGESHRGTDGEGPKGPGAVTVKTDGVAMKKNGARSRLSRWIHKLGSLSSSSSSSSPR</sequence>
<organism evidence="2 3">
    <name type="scientific">Madurella mycetomatis</name>
    <dbReference type="NCBI Taxonomy" id="100816"/>
    <lineage>
        <taxon>Eukaryota</taxon>
        <taxon>Fungi</taxon>
        <taxon>Dikarya</taxon>
        <taxon>Ascomycota</taxon>
        <taxon>Pezizomycotina</taxon>
        <taxon>Sordariomycetes</taxon>
        <taxon>Sordariomycetidae</taxon>
        <taxon>Sordariales</taxon>
        <taxon>Sordariales incertae sedis</taxon>
        <taxon>Madurella</taxon>
    </lineage>
</organism>
<evidence type="ECO:0000256" key="1">
    <source>
        <dbReference type="SAM" id="MobiDB-lite"/>
    </source>
</evidence>
<protein>
    <submittedName>
        <fullName evidence="2">Uncharacterized protein</fullName>
    </submittedName>
</protein>
<dbReference type="AlphaFoldDB" id="A0A175VZP7"/>
<feature type="compositionally biased region" description="Low complexity" evidence="1">
    <location>
        <begin position="482"/>
        <end position="494"/>
    </location>
</feature>
<reference evidence="2 3" key="1">
    <citation type="journal article" date="2016" name="Genome Announc.">
        <title>Genome Sequence of Madurella mycetomatis mm55, Isolated from a Human Mycetoma Case in Sudan.</title>
        <authorList>
            <person name="Smit S."/>
            <person name="Derks M.F."/>
            <person name="Bervoets S."/>
            <person name="Fahal A."/>
            <person name="van Leeuwen W."/>
            <person name="van Belkum A."/>
            <person name="van de Sande W.W."/>
        </authorList>
    </citation>
    <scope>NUCLEOTIDE SEQUENCE [LARGE SCALE GENOMIC DNA]</scope>
    <source>
        <strain evidence="3">mm55</strain>
    </source>
</reference>
<feature type="compositionally biased region" description="Low complexity" evidence="1">
    <location>
        <begin position="447"/>
        <end position="470"/>
    </location>
</feature>
<proteinExistence type="predicted"/>
<evidence type="ECO:0000313" key="3">
    <source>
        <dbReference type="Proteomes" id="UP000078237"/>
    </source>
</evidence>
<dbReference type="VEuPathDB" id="FungiDB:MMYC01_207610"/>
<feature type="compositionally biased region" description="Low complexity" evidence="1">
    <location>
        <begin position="604"/>
        <end position="614"/>
    </location>
</feature>
<comment type="caution">
    <text evidence="2">The sequence shown here is derived from an EMBL/GenBank/DDBJ whole genome shotgun (WGS) entry which is preliminary data.</text>
</comment>
<dbReference type="Proteomes" id="UP000078237">
    <property type="component" value="Unassembled WGS sequence"/>
</dbReference>
<feature type="region of interest" description="Disordered" evidence="1">
    <location>
        <begin position="583"/>
        <end position="614"/>
    </location>
</feature>
<keyword evidence="3" id="KW-1185">Reference proteome</keyword>
<feature type="compositionally biased region" description="Basic and acidic residues" evidence="1">
    <location>
        <begin position="686"/>
        <end position="695"/>
    </location>
</feature>
<feature type="region of interest" description="Disordered" evidence="1">
    <location>
        <begin position="1"/>
        <end position="20"/>
    </location>
</feature>
<feature type="compositionally biased region" description="Polar residues" evidence="1">
    <location>
        <begin position="556"/>
        <end position="570"/>
    </location>
</feature>
<dbReference type="EMBL" id="LCTW02000184">
    <property type="protein sequence ID" value="KXX76957.1"/>
    <property type="molecule type" value="Genomic_DNA"/>
</dbReference>
<name>A0A175VZP7_9PEZI</name>
<feature type="region of interest" description="Disordered" evidence="1">
    <location>
        <begin position="686"/>
        <end position="720"/>
    </location>
</feature>
<feature type="region of interest" description="Disordered" evidence="1">
    <location>
        <begin position="440"/>
        <end position="570"/>
    </location>
</feature>
<feature type="compositionally biased region" description="Low complexity" evidence="1">
    <location>
        <begin position="362"/>
        <end position="388"/>
    </location>
</feature>
<accession>A0A175VZP7</accession>